<keyword evidence="2 5" id="KW-0012">Acyltransferase</keyword>
<dbReference type="STRING" id="1166340.SAMN05192583_2157"/>
<protein>
    <submittedName>
        <fullName evidence="5">L-amino acid N-acyltransferase YncA</fullName>
    </submittedName>
</protein>
<evidence type="ECO:0000256" key="2">
    <source>
        <dbReference type="ARBA" id="ARBA00023315"/>
    </source>
</evidence>
<accession>A0A1H8EHB1</accession>
<keyword evidence="1 5" id="KW-0808">Transferase</keyword>
<dbReference type="CDD" id="cd04301">
    <property type="entry name" value="NAT_SF"/>
    <property type="match status" value="1"/>
</dbReference>
<dbReference type="GO" id="GO:0016747">
    <property type="term" value="F:acyltransferase activity, transferring groups other than amino-acyl groups"/>
    <property type="evidence" value="ECO:0007669"/>
    <property type="project" value="InterPro"/>
</dbReference>
<organism evidence="5 6">
    <name type="scientific">Sphingomonas gellani</name>
    <dbReference type="NCBI Taxonomy" id="1166340"/>
    <lineage>
        <taxon>Bacteria</taxon>
        <taxon>Pseudomonadati</taxon>
        <taxon>Pseudomonadota</taxon>
        <taxon>Alphaproteobacteria</taxon>
        <taxon>Sphingomonadales</taxon>
        <taxon>Sphingomonadaceae</taxon>
        <taxon>Sphingomonas</taxon>
    </lineage>
</organism>
<dbReference type="PANTHER" id="PTHR43877">
    <property type="entry name" value="AMINOALKYLPHOSPHONATE N-ACETYLTRANSFERASE-RELATED-RELATED"/>
    <property type="match status" value="1"/>
</dbReference>
<dbReference type="PROSITE" id="PS51186">
    <property type="entry name" value="GNAT"/>
    <property type="match status" value="1"/>
</dbReference>
<dbReference type="Proteomes" id="UP000199206">
    <property type="component" value="Unassembled WGS sequence"/>
</dbReference>
<dbReference type="RefSeq" id="WP_093665724.1">
    <property type="nucleotide sequence ID" value="NZ_FOCF01000005.1"/>
</dbReference>
<dbReference type="Pfam" id="PF00583">
    <property type="entry name" value="Acetyltransf_1"/>
    <property type="match status" value="1"/>
</dbReference>
<feature type="region of interest" description="Disordered" evidence="3">
    <location>
        <begin position="70"/>
        <end position="146"/>
    </location>
</feature>
<gene>
    <name evidence="5" type="ORF">SAMN05192583_2157</name>
</gene>
<dbReference type="Gene3D" id="3.40.630.30">
    <property type="match status" value="1"/>
</dbReference>
<evidence type="ECO:0000256" key="3">
    <source>
        <dbReference type="SAM" id="MobiDB-lite"/>
    </source>
</evidence>
<dbReference type="InterPro" id="IPR050832">
    <property type="entry name" value="Bact_Acetyltransf"/>
</dbReference>
<proteinExistence type="predicted"/>
<dbReference type="EMBL" id="FOCF01000005">
    <property type="protein sequence ID" value="SEN18168.1"/>
    <property type="molecule type" value="Genomic_DNA"/>
</dbReference>
<evidence type="ECO:0000313" key="6">
    <source>
        <dbReference type="Proteomes" id="UP000199206"/>
    </source>
</evidence>
<name>A0A1H8EHB1_9SPHN</name>
<dbReference type="InterPro" id="IPR016181">
    <property type="entry name" value="Acyl_CoA_acyltransferase"/>
</dbReference>
<keyword evidence="6" id="KW-1185">Reference proteome</keyword>
<dbReference type="AlphaFoldDB" id="A0A1H8EHB1"/>
<feature type="domain" description="N-acetyltransferase" evidence="4">
    <location>
        <begin position="144"/>
        <end position="282"/>
    </location>
</feature>
<dbReference type="InterPro" id="IPR000182">
    <property type="entry name" value="GNAT_dom"/>
</dbReference>
<dbReference type="OrthoDB" id="9798585at2"/>
<evidence type="ECO:0000259" key="4">
    <source>
        <dbReference type="PROSITE" id="PS51186"/>
    </source>
</evidence>
<evidence type="ECO:0000313" key="5">
    <source>
        <dbReference type="EMBL" id="SEN18168.1"/>
    </source>
</evidence>
<reference evidence="6" key="1">
    <citation type="submission" date="2016-10" db="EMBL/GenBank/DDBJ databases">
        <authorList>
            <person name="Varghese N."/>
            <person name="Submissions S."/>
        </authorList>
    </citation>
    <scope>NUCLEOTIDE SEQUENCE [LARGE SCALE GENOMIC DNA]</scope>
    <source>
        <strain evidence="6">S6-262</strain>
    </source>
</reference>
<feature type="compositionally biased region" description="Low complexity" evidence="3">
    <location>
        <begin position="113"/>
        <end position="127"/>
    </location>
</feature>
<dbReference type="SUPFAM" id="SSF55729">
    <property type="entry name" value="Acyl-CoA N-acyltransferases (Nat)"/>
    <property type="match status" value="1"/>
</dbReference>
<sequence>MGAPSDDELRESARHRGLKLVKSRRRKPGGDFGLFGLVAPDGTPRLGMSDAGLTATAEDVARFLRKGDAATWASSVEATPERAPDLKPVSAETETPDRKPPAGTSPRQKRAAKAQTAAAKPAKPPATSLFNAAPPAKPAPRHDPDIRPAIRRDAEQLSALIPDADVAILAERIAAASASAEPVLVAAAEDGTVLGCLAWHVLPTLQHGPVARLTLLVVHPQHRRKGIGRLLLSRWATDAASRGVTMLEAASDIALGNAHGFFRRLGFTQASYRFTREDGQDD</sequence>
<evidence type="ECO:0000256" key="1">
    <source>
        <dbReference type="ARBA" id="ARBA00022679"/>
    </source>
</evidence>